<dbReference type="Pfam" id="PF02130">
    <property type="entry name" value="YbeY"/>
    <property type="match status" value="1"/>
</dbReference>
<comment type="cofactor">
    <cofactor evidence="1">
        <name>Zn(2+)</name>
        <dbReference type="ChEBI" id="CHEBI:29105"/>
    </cofactor>
</comment>
<dbReference type="SUPFAM" id="SSF55486">
    <property type="entry name" value="Metalloproteases ('zincins'), catalytic domain"/>
    <property type="match status" value="1"/>
</dbReference>
<evidence type="ECO:0000313" key="8">
    <source>
        <dbReference type="EMBL" id="CAB4570838.1"/>
    </source>
</evidence>
<dbReference type="InterPro" id="IPR020549">
    <property type="entry name" value="YbeY_CS"/>
</dbReference>
<keyword evidence="7" id="KW-0862">Zinc</keyword>
<protein>
    <submittedName>
        <fullName evidence="8">Unannotated protein</fullName>
    </submittedName>
</protein>
<evidence type="ECO:0000256" key="4">
    <source>
        <dbReference type="ARBA" id="ARBA00022723"/>
    </source>
</evidence>
<sequence>MVEGPPRFRRKTKVGGDTDAEVFCADEQTTVVVDVARWQTLARHALAAEGVRGGTELSLFFVEKSDMVDLNLEHMGEVGPTDVLSFPIDGGEVLEVVSGPSGGTRGPDRSPPDRGDMPLLLGDIVICPEVAREQAPTHAGTEDDELALLVVHGVLHILGWDHDTADKTVAMQAREREILKAHHWNGDVPPTFSQSVPEGT</sequence>
<proteinExistence type="inferred from homology"/>
<organism evidence="8">
    <name type="scientific">freshwater metagenome</name>
    <dbReference type="NCBI Taxonomy" id="449393"/>
    <lineage>
        <taxon>unclassified sequences</taxon>
        <taxon>metagenomes</taxon>
        <taxon>ecological metagenomes</taxon>
    </lineage>
</organism>
<dbReference type="GO" id="GO:0004519">
    <property type="term" value="F:endonuclease activity"/>
    <property type="evidence" value="ECO:0007669"/>
    <property type="project" value="UniProtKB-KW"/>
</dbReference>
<keyword evidence="4" id="KW-0479">Metal-binding</keyword>
<accession>A0A6J6EC58</accession>
<dbReference type="Gene3D" id="3.40.390.30">
    <property type="entry name" value="Metalloproteases ('zincins'), catalytic domain"/>
    <property type="match status" value="1"/>
</dbReference>
<keyword evidence="3" id="KW-0540">Nuclease</keyword>
<evidence type="ECO:0000256" key="7">
    <source>
        <dbReference type="ARBA" id="ARBA00022833"/>
    </source>
</evidence>
<dbReference type="EMBL" id="CAEZTS010000020">
    <property type="protein sequence ID" value="CAB4570838.1"/>
    <property type="molecule type" value="Genomic_DNA"/>
</dbReference>
<evidence type="ECO:0000256" key="3">
    <source>
        <dbReference type="ARBA" id="ARBA00022722"/>
    </source>
</evidence>
<dbReference type="GO" id="GO:0046872">
    <property type="term" value="F:metal ion binding"/>
    <property type="evidence" value="ECO:0007669"/>
    <property type="project" value="UniProtKB-KW"/>
</dbReference>
<dbReference type="PANTHER" id="PTHR46986">
    <property type="entry name" value="ENDORIBONUCLEASE YBEY, CHLOROPLASTIC"/>
    <property type="match status" value="1"/>
</dbReference>
<dbReference type="PROSITE" id="PS01306">
    <property type="entry name" value="UPF0054"/>
    <property type="match status" value="1"/>
</dbReference>
<dbReference type="HAMAP" id="MF_00009">
    <property type="entry name" value="Endoribonucl_YbeY"/>
    <property type="match status" value="1"/>
</dbReference>
<dbReference type="GO" id="GO:0006364">
    <property type="term" value="P:rRNA processing"/>
    <property type="evidence" value="ECO:0007669"/>
    <property type="project" value="InterPro"/>
</dbReference>
<gene>
    <name evidence="8" type="ORF">UFOPK1722_00365</name>
</gene>
<keyword evidence="6" id="KW-0378">Hydrolase</keyword>
<dbReference type="InterPro" id="IPR023091">
    <property type="entry name" value="MetalPrtase_cat_dom_sf_prd"/>
</dbReference>
<dbReference type="PANTHER" id="PTHR46986:SF1">
    <property type="entry name" value="ENDORIBONUCLEASE YBEY, CHLOROPLASTIC"/>
    <property type="match status" value="1"/>
</dbReference>
<keyword evidence="5" id="KW-0255">Endonuclease</keyword>
<evidence type="ECO:0000256" key="2">
    <source>
        <dbReference type="ARBA" id="ARBA00010875"/>
    </source>
</evidence>
<dbReference type="InterPro" id="IPR002036">
    <property type="entry name" value="YbeY"/>
</dbReference>
<reference evidence="8" key="1">
    <citation type="submission" date="2020-05" db="EMBL/GenBank/DDBJ databases">
        <authorList>
            <person name="Chiriac C."/>
            <person name="Salcher M."/>
            <person name="Ghai R."/>
            <person name="Kavagutti S V."/>
        </authorList>
    </citation>
    <scope>NUCLEOTIDE SEQUENCE</scope>
</reference>
<evidence type="ECO:0000256" key="6">
    <source>
        <dbReference type="ARBA" id="ARBA00022801"/>
    </source>
</evidence>
<evidence type="ECO:0000256" key="1">
    <source>
        <dbReference type="ARBA" id="ARBA00001947"/>
    </source>
</evidence>
<comment type="similarity">
    <text evidence="2">Belongs to the endoribonuclease YbeY family.</text>
</comment>
<evidence type="ECO:0000256" key="5">
    <source>
        <dbReference type="ARBA" id="ARBA00022759"/>
    </source>
</evidence>
<dbReference type="GO" id="GO:0004222">
    <property type="term" value="F:metalloendopeptidase activity"/>
    <property type="evidence" value="ECO:0007669"/>
    <property type="project" value="InterPro"/>
</dbReference>
<dbReference type="NCBIfam" id="TIGR00043">
    <property type="entry name" value="rRNA maturation RNase YbeY"/>
    <property type="match status" value="1"/>
</dbReference>
<name>A0A6J6EC58_9ZZZZ</name>
<dbReference type="AlphaFoldDB" id="A0A6J6EC58"/>